<dbReference type="InterPro" id="IPR024562">
    <property type="entry name" value="YqhG"/>
</dbReference>
<dbReference type="Pfam" id="PF11079">
    <property type="entry name" value="YqhG"/>
    <property type="match status" value="1"/>
</dbReference>
<reference evidence="2" key="1">
    <citation type="journal article" date="2019" name="Int. J. Syst. Evol. Microbiol.">
        <title>The Global Catalogue of Microorganisms (GCM) 10K type strain sequencing project: providing services to taxonomists for standard genome sequencing and annotation.</title>
        <authorList>
            <consortium name="The Broad Institute Genomics Platform"/>
            <consortium name="The Broad Institute Genome Sequencing Center for Infectious Disease"/>
            <person name="Wu L."/>
            <person name="Ma J."/>
        </authorList>
    </citation>
    <scope>NUCLEOTIDE SEQUENCE [LARGE SCALE GENOMIC DNA]</scope>
    <source>
        <strain evidence="2">TISTR 1571</strain>
    </source>
</reference>
<gene>
    <name evidence="1" type="ORF">ACFSW4_00870</name>
</gene>
<evidence type="ECO:0000313" key="2">
    <source>
        <dbReference type="Proteomes" id="UP001597452"/>
    </source>
</evidence>
<accession>A0ABW5Q615</accession>
<evidence type="ECO:0000313" key="1">
    <source>
        <dbReference type="EMBL" id="MFD2637427.1"/>
    </source>
</evidence>
<organism evidence="1 2">
    <name type="scientific">Piscibacillus salipiscarius</name>
    <dbReference type="NCBI Taxonomy" id="299480"/>
    <lineage>
        <taxon>Bacteria</taxon>
        <taxon>Bacillati</taxon>
        <taxon>Bacillota</taxon>
        <taxon>Bacilli</taxon>
        <taxon>Bacillales</taxon>
        <taxon>Bacillaceae</taxon>
        <taxon>Piscibacillus</taxon>
    </lineage>
</organism>
<dbReference type="Proteomes" id="UP001597452">
    <property type="component" value="Unassembled WGS sequence"/>
</dbReference>
<dbReference type="RefSeq" id="WP_377326857.1">
    <property type="nucleotide sequence ID" value="NZ_JBHUMZ010000007.1"/>
</dbReference>
<protein>
    <submittedName>
        <fullName evidence="1">YqhG family protein</fullName>
    </submittedName>
</protein>
<keyword evidence="2" id="KW-1185">Reference proteome</keyword>
<sequence length="269" mass="32130">MNQAEIHDFLVQFFYKRNATIEYNEQGILKVKLTEELDQRLMNRPFYWQYVKKLGYKGDPMSVTFISDENKKAEKGEWIHYGSPRLEQLFQVIFEEGKYTELYEQNPSQDRQPLHPWFVCNLMVRYQGAYTHDEMVSVGVYLINGTMRFKMMDELLDEPFSKIIPDLCYKIPPIISTKRAVMMINHEINERIKQKSSAFAEQSKEIYQKEMEMTNQLFENRAQEDGELLKDNIEKQIYDRLYPKVQLKLVNCGLFYITETRSKNMMNIT</sequence>
<proteinExistence type="predicted"/>
<dbReference type="EMBL" id="JBHUMZ010000007">
    <property type="protein sequence ID" value="MFD2637427.1"/>
    <property type="molecule type" value="Genomic_DNA"/>
</dbReference>
<name>A0ABW5Q615_9BACI</name>
<comment type="caution">
    <text evidence="1">The sequence shown here is derived from an EMBL/GenBank/DDBJ whole genome shotgun (WGS) entry which is preliminary data.</text>
</comment>